<keyword evidence="1" id="KW-0677">Repeat</keyword>
<evidence type="ECO:0000256" key="4">
    <source>
        <dbReference type="SAM" id="MobiDB-lite"/>
    </source>
</evidence>
<sequence>MVALHAKQPTPRLLPAPPSHARRPPAAAAAAANVRHSAPPPDVVLDCKRLDGLMKSGRLGDALDLFDRMPRKNVVAWTTAISGCTRNGRPEVAAAMFADMLEYGVAPNDFACNAALAACAAAGAGALGLGEQVHSLAVRAGFAADAWIGSCLIELYSRCGSLRAAEEVFRRMEAPDVVGYTSLVSGLCRNAEL</sequence>
<reference evidence="5" key="1">
    <citation type="submission" date="2020-10" db="EMBL/GenBank/DDBJ databases">
        <authorList>
            <person name="Han B."/>
            <person name="Lu T."/>
            <person name="Zhao Q."/>
            <person name="Huang X."/>
            <person name="Zhao Y."/>
        </authorList>
    </citation>
    <scope>NUCLEOTIDE SEQUENCE</scope>
</reference>
<evidence type="ECO:0000256" key="2">
    <source>
        <dbReference type="ARBA" id="ARBA00022946"/>
    </source>
</evidence>
<dbReference type="OrthoDB" id="785341at2759"/>
<dbReference type="Gene3D" id="1.25.40.10">
    <property type="entry name" value="Tetratricopeptide repeat domain"/>
    <property type="match status" value="2"/>
</dbReference>
<keyword evidence="2" id="KW-0809">Transit peptide</keyword>
<dbReference type="Proteomes" id="UP000604825">
    <property type="component" value="Unassembled WGS sequence"/>
</dbReference>
<dbReference type="Pfam" id="PF01535">
    <property type="entry name" value="PPR"/>
    <property type="match status" value="1"/>
</dbReference>
<dbReference type="EMBL" id="CAJGYO010000017">
    <property type="protein sequence ID" value="CAD6335010.1"/>
    <property type="molecule type" value="Genomic_DNA"/>
</dbReference>
<dbReference type="GO" id="GO:0009451">
    <property type="term" value="P:RNA modification"/>
    <property type="evidence" value="ECO:0007669"/>
    <property type="project" value="InterPro"/>
</dbReference>
<dbReference type="NCBIfam" id="TIGR00756">
    <property type="entry name" value="PPR"/>
    <property type="match status" value="2"/>
</dbReference>
<comment type="caution">
    <text evidence="5">The sequence shown here is derived from an EMBL/GenBank/DDBJ whole genome shotgun (WGS) entry which is preliminary data.</text>
</comment>
<evidence type="ECO:0000256" key="1">
    <source>
        <dbReference type="ARBA" id="ARBA00022737"/>
    </source>
</evidence>
<keyword evidence="6" id="KW-1185">Reference proteome</keyword>
<feature type="region of interest" description="Disordered" evidence="4">
    <location>
        <begin position="1"/>
        <end position="27"/>
    </location>
</feature>
<protein>
    <recommendedName>
        <fullName evidence="7">Pentatricopeptide repeat-containing protein</fullName>
    </recommendedName>
</protein>
<dbReference type="PROSITE" id="PS51375">
    <property type="entry name" value="PPR"/>
    <property type="match status" value="1"/>
</dbReference>
<proteinExistence type="predicted"/>
<evidence type="ECO:0008006" key="7">
    <source>
        <dbReference type="Google" id="ProtNLM"/>
    </source>
</evidence>
<feature type="repeat" description="PPR" evidence="3">
    <location>
        <begin position="73"/>
        <end position="107"/>
    </location>
</feature>
<dbReference type="InterPro" id="IPR046960">
    <property type="entry name" value="PPR_At4g14850-like_plant"/>
</dbReference>
<dbReference type="GO" id="GO:0003723">
    <property type="term" value="F:RNA binding"/>
    <property type="evidence" value="ECO:0007669"/>
    <property type="project" value="InterPro"/>
</dbReference>
<dbReference type="Pfam" id="PF13041">
    <property type="entry name" value="PPR_2"/>
    <property type="match status" value="1"/>
</dbReference>
<accession>A0A811S0Z7</accession>
<dbReference type="PANTHER" id="PTHR47926">
    <property type="entry name" value="PENTATRICOPEPTIDE REPEAT-CONTAINING PROTEIN"/>
    <property type="match status" value="1"/>
</dbReference>
<gene>
    <name evidence="5" type="ORF">NCGR_LOCUS59108</name>
</gene>
<dbReference type="AlphaFoldDB" id="A0A811S0Z7"/>
<dbReference type="InterPro" id="IPR002885">
    <property type="entry name" value="PPR_rpt"/>
</dbReference>
<evidence type="ECO:0000313" key="5">
    <source>
        <dbReference type="EMBL" id="CAD6335010.1"/>
    </source>
</evidence>
<organism evidence="5 6">
    <name type="scientific">Miscanthus lutarioriparius</name>
    <dbReference type="NCBI Taxonomy" id="422564"/>
    <lineage>
        <taxon>Eukaryota</taxon>
        <taxon>Viridiplantae</taxon>
        <taxon>Streptophyta</taxon>
        <taxon>Embryophyta</taxon>
        <taxon>Tracheophyta</taxon>
        <taxon>Spermatophyta</taxon>
        <taxon>Magnoliopsida</taxon>
        <taxon>Liliopsida</taxon>
        <taxon>Poales</taxon>
        <taxon>Poaceae</taxon>
        <taxon>PACMAD clade</taxon>
        <taxon>Panicoideae</taxon>
        <taxon>Andropogonodae</taxon>
        <taxon>Andropogoneae</taxon>
        <taxon>Saccharinae</taxon>
        <taxon>Miscanthus</taxon>
    </lineage>
</organism>
<evidence type="ECO:0000313" key="6">
    <source>
        <dbReference type="Proteomes" id="UP000604825"/>
    </source>
</evidence>
<evidence type="ECO:0000256" key="3">
    <source>
        <dbReference type="PROSITE-ProRule" id="PRU00708"/>
    </source>
</evidence>
<name>A0A811S0Z7_9POAL</name>
<dbReference type="InterPro" id="IPR011990">
    <property type="entry name" value="TPR-like_helical_dom_sf"/>
</dbReference>
<dbReference type="FunFam" id="1.25.40.10:FF:000740">
    <property type="entry name" value="Pentatricopeptide repeat-containing protein chloroplastic"/>
    <property type="match status" value="1"/>
</dbReference>